<dbReference type="InterPro" id="IPR015422">
    <property type="entry name" value="PyrdxlP-dep_Trfase_small"/>
</dbReference>
<dbReference type="EC" id="2.6.1.1" evidence="16"/>
<dbReference type="PANTHER" id="PTHR11879">
    <property type="entry name" value="ASPARTATE AMINOTRANSFERASE"/>
    <property type="match status" value="1"/>
</dbReference>
<name>A0A284QPE2_ARMOS</name>
<dbReference type="OMA" id="MGFEMFC"/>
<comment type="similarity">
    <text evidence="4">Belongs to the CCDC90 family.</text>
</comment>
<dbReference type="InterPro" id="IPR015421">
    <property type="entry name" value="PyrdxlP-dep_Trfase_major"/>
</dbReference>
<keyword evidence="12 18" id="KW-1133">Transmembrane helix</keyword>
<keyword evidence="10" id="KW-0663">Pyridoxal phosphate</keyword>
<reference evidence="21" key="1">
    <citation type="journal article" date="2017" name="Nat. Ecol. Evol.">
        <title>Genome expansion and lineage-specific genetic innovations in the forest pathogenic fungi Armillaria.</title>
        <authorList>
            <person name="Sipos G."/>
            <person name="Prasanna A.N."/>
            <person name="Walter M.C."/>
            <person name="O'Connor E."/>
            <person name="Balint B."/>
            <person name="Krizsan K."/>
            <person name="Kiss B."/>
            <person name="Hess J."/>
            <person name="Varga T."/>
            <person name="Slot J."/>
            <person name="Riley R."/>
            <person name="Boka B."/>
            <person name="Rigling D."/>
            <person name="Barry K."/>
            <person name="Lee J."/>
            <person name="Mihaltcheva S."/>
            <person name="LaButti K."/>
            <person name="Lipzen A."/>
            <person name="Waldron R."/>
            <person name="Moloney N.M."/>
            <person name="Sperisen C."/>
            <person name="Kredics L."/>
            <person name="Vagvoelgyi C."/>
            <person name="Patrignani A."/>
            <person name="Fitzpatrick D."/>
            <person name="Nagy I."/>
            <person name="Doyle S."/>
            <person name="Anderson J.B."/>
            <person name="Grigoriev I.V."/>
            <person name="Gueldener U."/>
            <person name="Muensterkoetter M."/>
            <person name="Nagy L.G."/>
        </authorList>
    </citation>
    <scope>NUCLEOTIDE SEQUENCE [LARGE SCALE GENOMIC DNA]</scope>
    <source>
        <strain evidence="21">C18/9</strain>
    </source>
</reference>
<evidence type="ECO:0000256" key="11">
    <source>
        <dbReference type="ARBA" id="ARBA00022946"/>
    </source>
</evidence>
<dbReference type="Pfam" id="PF00155">
    <property type="entry name" value="Aminotran_1_2"/>
    <property type="match status" value="1"/>
</dbReference>
<evidence type="ECO:0000259" key="19">
    <source>
        <dbReference type="Pfam" id="PF00155"/>
    </source>
</evidence>
<dbReference type="Pfam" id="PF07798">
    <property type="entry name" value="CCDC90-like"/>
    <property type="match status" value="1"/>
</dbReference>
<dbReference type="OrthoDB" id="6752799at2759"/>
<proteinExistence type="inferred from homology"/>
<protein>
    <recommendedName>
        <fullName evidence="16">Aspartate aminotransferase</fullName>
        <ecNumber evidence="16">2.6.1.1</ecNumber>
    </recommendedName>
</protein>
<keyword evidence="15 18" id="KW-0472">Membrane</keyword>
<dbReference type="InterPro" id="IPR000796">
    <property type="entry name" value="Asp_trans"/>
</dbReference>
<evidence type="ECO:0000256" key="3">
    <source>
        <dbReference type="ARBA" id="ARBA00004173"/>
    </source>
</evidence>
<keyword evidence="13 17" id="KW-0175">Coiled coil</keyword>
<feature type="transmembrane region" description="Helical" evidence="18">
    <location>
        <begin position="552"/>
        <end position="571"/>
    </location>
</feature>
<evidence type="ECO:0000256" key="13">
    <source>
        <dbReference type="ARBA" id="ARBA00023054"/>
    </source>
</evidence>
<dbReference type="Gene3D" id="3.90.1150.10">
    <property type="entry name" value="Aspartate Aminotransferase, domain 1"/>
    <property type="match status" value="1"/>
</dbReference>
<dbReference type="InterPro" id="IPR004839">
    <property type="entry name" value="Aminotransferase_I/II_large"/>
</dbReference>
<dbReference type="GO" id="GO:0005829">
    <property type="term" value="C:cytosol"/>
    <property type="evidence" value="ECO:0007669"/>
    <property type="project" value="TreeGrafter"/>
</dbReference>
<evidence type="ECO:0000256" key="5">
    <source>
        <dbReference type="ARBA" id="ARBA00007441"/>
    </source>
</evidence>
<dbReference type="InterPro" id="IPR024461">
    <property type="entry name" value="CCDC90-like"/>
</dbReference>
<dbReference type="CDD" id="cd00609">
    <property type="entry name" value="AAT_like"/>
    <property type="match status" value="1"/>
</dbReference>
<evidence type="ECO:0000313" key="20">
    <source>
        <dbReference type="EMBL" id="SJK98332.1"/>
    </source>
</evidence>
<organism evidence="20 21">
    <name type="scientific">Armillaria ostoyae</name>
    <name type="common">Armillaria root rot fungus</name>
    <dbReference type="NCBI Taxonomy" id="47428"/>
    <lineage>
        <taxon>Eukaryota</taxon>
        <taxon>Fungi</taxon>
        <taxon>Dikarya</taxon>
        <taxon>Basidiomycota</taxon>
        <taxon>Agaricomycotina</taxon>
        <taxon>Agaricomycetes</taxon>
        <taxon>Agaricomycetidae</taxon>
        <taxon>Agaricales</taxon>
        <taxon>Marasmiineae</taxon>
        <taxon>Physalacriaceae</taxon>
        <taxon>Armillaria</taxon>
    </lineage>
</organism>
<dbReference type="InterPro" id="IPR015424">
    <property type="entry name" value="PyrdxlP-dep_Trfase"/>
</dbReference>
<evidence type="ECO:0000256" key="18">
    <source>
        <dbReference type="SAM" id="Phobius"/>
    </source>
</evidence>
<dbReference type="Gene3D" id="3.40.640.10">
    <property type="entry name" value="Type I PLP-dependent aspartate aminotransferase-like (Major domain)"/>
    <property type="match status" value="1"/>
</dbReference>
<evidence type="ECO:0000256" key="16">
    <source>
        <dbReference type="RuleBase" id="RU000480"/>
    </source>
</evidence>
<evidence type="ECO:0000313" key="21">
    <source>
        <dbReference type="Proteomes" id="UP000219338"/>
    </source>
</evidence>
<dbReference type="FunFam" id="1.20.5.340:FF:000018">
    <property type="entry name" value="Mitochondrial protein FMP32"/>
    <property type="match status" value="1"/>
</dbReference>
<evidence type="ECO:0000256" key="15">
    <source>
        <dbReference type="ARBA" id="ARBA00023136"/>
    </source>
</evidence>
<dbReference type="EMBL" id="FUEG01000001">
    <property type="protein sequence ID" value="SJK98332.1"/>
    <property type="molecule type" value="Genomic_DNA"/>
</dbReference>
<keyword evidence="14" id="KW-0496">Mitochondrion</keyword>
<evidence type="ECO:0000256" key="17">
    <source>
        <dbReference type="SAM" id="Coils"/>
    </source>
</evidence>
<evidence type="ECO:0000256" key="1">
    <source>
        <dbReference type="ARBA" id="ARBA00001933"/>
    </source>
</evidence>
<dbReference type="STRING" id="47428.A0A284QPE2"/>
<dbReference type="AlphaFoldDB" id="A0A284QPE2"/>
<dbReference type="GO" id="GO:0030170">
    <property type="term" value="F:pyridoxal phosphate binding"/>
    <property type="evidence" value="ECO:0007669"/>
    <property type="project" value="InterPro"/>
</dbReference>
<sequence length="575" mass="65460">MVSGEFWDGIPNMAEDEMFAMMATFKRDPFPKKVNLGAGAYRDEEGKPWVLPAVKKAHALLIDSPTLDHEYLPIAGLAEFTSSAAKLMFAGESDAIKKGRVMSIQTISGTGANHLGAFFLSRFYQFNGEREVYISRPTWMNHHAIFSNVGITLVEYPYYNAETQAIDFDRMLSTMKNAPSRSIFVLHACAHNPTGLDPSQEQWTAIADIMFAKGHYAFFDAAYQGFATGDLDKDAWAVREFSRRGIAMLVCQSFAKNAGLYGERVGALHIVGKDEETTKNMKSQLSLLTRVEFSTPPAYGAKLVNLILNDASLYEEWKRNVRTMAGRLIEVRKEFHRLLTEELKTPGNWDHVVNQIGMFRYHPLEHLFLRSAWSNQQNQVWHLAHLRRFTTSRPRLDFHFDTHHFVQRLEREGLNRAQAEGIMSAIAEVIDESIRNMTSNMVTKADQEKQHYTQQVDFAQLKSELQLMEKNDLAIIKAENDRLLNDIEKLKQRLREEITRTQAGVRLDLNLEKGRLREDSAGQVLKIREVDTRIEQEIAGLRTAIQASKATTLQYIVGVVTTCSALLMAYLRFRA</sequence>
<keyword evidence="21" id="KW-1185">Reference proteome</keyword>
<comment type="cofactor">
    <cofactor evidence="1">
        <name>pyridoxal 5'-phosphate</name>
        <dbReference type="ChEBI" id="CHEBI:597326"/>
    </cofactor>
</comment>
<evidence type="ECO:0000256" key="2">
    <source>
        <dbReference type="ARBA" id="ARBA00004167"/>
    </source>
</evidence>
<keyword evidence="7 16" id="KW-0032">Aminotransferase</keyword>
<keyword evidence="8 16" id="KW-0808">Transferase</keyword>
<comment type="subunit">
    <text evidence="6 16">Homodimer.</text>
</comment>
<dbReference type="PANTHER" id="PTHR11879:SF55">
    <property type="entry name" value="GLUTAMATE OXALOACETATE TRANSAMINASE 1, ISOFORM B"/>
    <property type="match status" value="1"/>
</dbReference>
<dbReference type="GO" id="GO:0004069">
    <property type="term" value="F:L-aspartate:2-oxoglutarate aminotransferase activity"/>
    <property type="evidence" value="ECO:0007669"/>
    <property type="project" value="UniProtKB-EC"/>
</dbReference>
<dbReference type="PROSITE" id="PS00105">
    <property type="entry name" value="AA_TRANSFER_CLASS_1"/>
    <property type="match status" value="1"/>
</dbReference>
<evidence type="ECO:0000256" key="4">
    <source>
        <dbReference type="ARBA" id="ARBA00007224"/>
    </source>
</evidence>
<keyword evidence="9 18" id="KW-0812">Transmembrane</keyword>
<evidence type="ECO:0000256" key="7">
    <source>
        <dbReference type="ARBA" id="ARBA00022576"/>
    </source>
</evidence>
<comment type="similarity">
    <text evidence="5">Belongs to the class-I pyridoxal-phosphate-dependent aminotransferase family.</text>
</comment>
<dbReference type="FunFam" id="3.40.640.10:FF:000064">
    <property type="entry name" value="Aspartate aminotransferase"/>
    <property type="match status" value="1"/>
</dbReference>
<dbReference type="SUPFAM" id="SSF53383">
    <property type="entry name" value="PLP-dependent transferases"/>
    <property type="match status" value="1"/>
</dbReference>
<dbReference type="GO" id="GO:0005739">
    <property type="term" value="C:mitochondrion"/>
    <property type="evidence" value="ECO:0007669"/>
    <property type="project" value="UniProtKB-SubCell"/>
</dbReference>
<comment type="miscellaneous">
    <text evidence="16">In eukaryotes there are cytoplasmic, mitochondrial and chloroplastic isozymes.</text>
</comment>
<evidence type="ECO:0000256" key="10">
    <source>
        <dbReference type="ARBA" id="ARBA00022898"/>
    </source>
</evidence>
<evidence type="ECO:0000256" key="12">
    <source>
        <dbReference type="ARBA" id="ARBA00022989"/>
    </source>
</evidence>
<feature type="coiled-coil region" evidence="17">
    <location>
        <begin position="473"/>
        <end position="504"/>
    </location>
</feature>
<keyword evidence="11" id="KW-0809">Transit peptide</keyword>
<dbReference type="InterPro" id="IPR004838">
    <property type="entry name" value="NHTrfase_class1_PyrdxlP-BS"/>
</dbReference>
<feature type="domain" description="Aminotransferase class I/classII large" evidence="19">
    <location>
        <begin position="32"/>
        <end position="367"/>
    </location>
</feature>
<dbReference type="GO" id="GO:0006532">
    <property type="term" value="P:aspartate biosynthetic process"/>
    <property type="evidence" value="ECO:0007669"/>
    <property type="project" value="TreeGrafter"/>
</dbReference>
<comment type="catalytic activity">
    <reaction evidence="16">
        <text>L-aspartate + 2-oxoglutarate = oxaloacetate + L-glutamate</text>
        <dbReference type="Rhea" id="RHEA:21824"/>
        <dbReference type="ChEBI" id="CHEBI:16452"/>
        <dbReference type="ChEBI" id="CHEBI:16810"/>
        <dbReference type="ChEBI" id="CHEBI:29985"/>
        <dbReference type="ChEBI" id="CHEBI:29991"/>
        <dbReference type="EC" id="2.6.1.1"/>
    </reaction>
</comment>
<comment type="subcellular location">
    <subcellularLocation>
        <location evidence="2">Membrane</location>
        <topology evidence="2">Single-pass membrane protein</topology>
    </subcellularLocation>
    <subcellularLocation>
        <location evidence="3">Mitochondrion</location>
    </subcellularLocation>
</comment>
<dbReference type="Gene3D" id="1.20.5.340">
    <property type="match status" value="1"/>
</dbReference>
<dbReference type="PRINTS" id="PR00799">
    <property type="entry name" value="TRANSAMINASE"/>
</dbReference>
<gene>
    <name evidence="20" type="ORF">ARMOST_01597</name>
</gene>
<accession>A0A284QPE2</accession>
<dbReference type="GO" id="GO:0016020">
    <property type="term" value="C:membrane"/>
    <property type="evidence" value="ECO:0007669"/>
    <property type="project" value="UniProtKB-SubCell"/>
</dbReference>
<evidence type="ECO:0000256" key="8">
    <source>
        <dbReference type="ARBA" id="ARBA00022679"/>
    </source>
</evidence>
<dbReference type="Proteomes" id="UP000219338">
    <property type="component" value="Unassembled WGS sequence"/>
</dbReference>
<evidence type="ECO:0000256" key="9">
    <source>
        <dbReference type="ARBA" id="ARBA00022692"/>
    </source>
</evidence>
<evidence type="ECO:0000256" key="14">
    <source>
        <dbReference type="ARBA" id="ARBA00023128"/>
    </source>
</evidence>
<evidence type="ECO:0000256" key="6">
    <source>
        <dbReference type="ARBA" id="ARBA00011738"/>
    </source>
</evidence>